<organism evidence="2 3">
    <name type="scientific">Orchesella dallaii</name>
    <dbReference type="NCBI Taxonomy" id="48710"/>
    <lineage>
        <taxon>Eukaryota</taxon>
        <taxon>Metazoa</taxon>
        <taxon>Ecdysozoa</taxon>
        <taxon>Arthropoda</taxon>
        <taxon>Hexapoda</taxon>
        <taxon>Collembola</taxon>
        <taxon>Entomobryomorpha</taxon>
        <taxon>Entomobryoidea</taxon>
        <taxon>Orchesellidae</taxon>
        <taxon>Orchesellinae</taxon>
        <taxon>Orchesella</taxon>
    </lineage>
</organism>
<proteinExistence type="predicted"/>
<evidence type="ECO:0000313" key="3">
    <source>
        <dbReference type="Proteomes" id="UP001642540"/>
    </source>
</evidence>
<sequence length="349" mass="39486">MTTTQTDAEAYAQDDKMLLELLPNKKCYNSLTLCSNYLNKYDCTMSCYLNRVLEKPNTKFLYRLLHQYKYFARFLCPTLGSIYDEIPNKIRAGIKRNRLSSFLKAIGISAKPEDRDLDFIKNAPTALFNNLVKFGNGTEFGIIKPIIDAAEASVLAEMSGKGLSRMRYSNPVCRGVDQKSWVFSMVNTLTKHPHVSDMFLKGYWTTSRALSNGVPYPLDGLFTAWLTGMRVMAGAECSFISYAEQGMRFKCSQKAPIEEILEVFKKEAEIKKNPMNWMVCGAHQVRFPKWFKNKVRKNLKSGGVAGRSDVGDDNEEEMTAMPEGDSDPGSDIEKVVSNPDEFYDDDNDT</sequence>
<accession>A0ABP1QPH3</accession>
<gene>
    <name evidence="2" type="ORF">ODALV1_LOCUS12984</name>
</gene>
<evidence type="ECO:0000256" key="1">
    <source>
        <dbReference type="SAM" id="MobiDB-lite"/>
    </source>
</evidence>
<feature type="region of interest" description="Disordered" evidence="1">
    <location>
        <begin position="302"/>
        <end position="349"/>
    </location>
</feature>
<reference evidence="2 3" key="1">
    <citation type="submission" date="2024-08" db="EMBL/GenBank/DDBJ databases">
        <authorList>
            <person name="Cucini C."/>
            <person name="Frati F."/>
        </authorList>
    </citation>
    <scope>NUCLEOTIDE SEQUENCE [LARGE SCALE GENOMIC DNA]</scope>
</reference>
<evidence type="ECO:0000313" key="2">
    <source>
        <dbReference type="EMBL" id="CAL8108454.1"/>
    </source>
</evidence>
<dbReference type="EMBL" id="CAXLJM020000040">
    <property type="protein sequence ID" value="CAL8108454.1"/>
    <property type="molecule type" value="Genomic_DNA"/>
</dbReference>
<protein>
    <submittedName>
        <fullName evidence="2">Uncharacterized protein</fullName>
    </submittedName>
</protein>
<name>A0ABP1QPH3_9HEXA</name>
<dbReference type="Proteomes" id="UP001642540">
    <property type="component" value="Unassembled WGS sequence"/>
</dbReference>
<keyword evidence="3" id="KW-1185">Reference proteome</keyword>
<feature type="compositionally biased region" description="Acidic residues" evidence="1">
    <location>
        <begin position="311"/>
        <end position="330"/>
    </location>
</feature>
<comment type="caution">
    <text evidence="2">The sequence shown here is derived from an EMBL/GenBank/DDBJ whole genome shotgun (WGS) entry which is preliminary data.</text>
</comment>